<protein>
    <submittedName>
        <fullName evidence="1">Uncharacterized protein</fullName>
    </submittedName>
</protein>
<evidence type="ECO:0000313" key="2">
    <source>
        <dbReference type="Proteomes" id="UP000230233"/>
    </source>
</evidence>
<reference evidence="2" key="1">
    <citation type="submission" date="2017-10" db="EMBL/GenBank/DDBJ databases">
        <title>Rapid genome shrinkage in a self-fertile nematode reveals novel sperm competition proteins.</title>
        <authorList>
            <person name="Yin D."/>
            <person name="Schwarz E.M."/>
            <person name="Thomas C.G."/>
            <person name="Felde R.L."/>
            <person name="Korf I.F."/>
            <person name="Cutter A.D."/>
            <person name="Schartner C.M."/>
            <person name="Ralston E.J."/>
            <person name="Meyer B.J."/>
            <person name="Haag E.S."/>
        </authorList>
    </citation>
    <scope>NUCLEOTIDE SEQUENCE [LARGE SCALE GENOMIC DNA]</scope>
    <source>
        <strain evidence="2">JU1422</strain>
    </source>
</reference>
<sequence length="76" mass="8853">MLLVDNFFISLPDFMEKLKIPEIHDASMFIAGELVDEMDEEKQILDGLPLPNEAFENQIDDMGFFDDDDIVEENWN</sequence>
<comment type="caution">
    <text evidence="1">The sequence shown here is derived from an EMBL/GenBank/DDBJ whole genome shotgun (WGS) entry which is preliminary data.</text>
</comment>
<dbReference type="AlphaFoldDB" id="A0A2G5TTR9"/>
<keyword evidence="2" id="KW-1185">Reference proteome</keyword>
<dbReference type="EMBL" id="PDUG01000005">
    <property type="protein sequence ID" value="PIC30653.1"/>
    <property type="molecule type" value="Genomic_DNA"/>
</dbReference>
<evidence type="ECO:0000313" key="1">
    <source>
        <dbReference type="EMBL" id="PIC30653.1"/>
    </source>
</evidence>
<gene>
    <name evidence="1" type="primary">Cnig_chr_V.g21823</name>
    <name evidence="1" type="ORF">B9Z55_021823</name>
</gene>
<accession>A0A2G5TTR9</accession>
<name>A0A2G5TTR9_9PELO</name>
<dbReference type="Proteomes" id="UP000230233">
    <property type="component" value="Chromosome V"/>
</dbReference>
<proteinExistence type="predicted"/>
<organism evidence="1 2">
    <name type="scientific">Caenorhabditis nigoni</name>
    <dbReference type="NCBI Taxonomy" id="1611254"/>
    <lineage>
        <taxon>Eukaryota</taxon>
        <taxon>Metazoa</taxon>
        <taxon>Ecdysozoa</taxon>
        <taxon>Nematoda</taxon>
        <taxon>Chromadorea</taxon>
        <taxon>Rhabditida</taxon>
        <taxon>Rhabditina</taxon>
        <taxon>Rhabditomorpha</taxon>
        <taxon>Rhabditoidea</taxon>
        <taxon>Rhabditidae</taxon>
        <taxon>Peloderinae</taxon>
        <taxon>Caenorhabditis</taxon>
    </lineage>
</organism>